<comment type="caution">
    <text evidence="16">The sequence shown here is derived from an EMBL/GenBank/DDBJ whole genome shotgun (WGS) entry which is preliminary data.</text>
</comment>
<dbReference type="Pfam" id="PF00173">
    <property type="entry name" value="Cyt-b5"/>
    <property type="match status" value="1"/>
</dbReference>
<evidence type="ECO:0000256" key="6">
    <source>
        <dbReference type="ARBA" id="ARBA00022824"/>
    </source>
</evidence>
<comment type="similarity">
    <text evidence="13 14">Belongs to the cytochrome b5 family.</text>
</comment>
<dbReference type="EMBL" id="CAJVPI010000009">
    <property type="protein sequence ID" value="CAG8453969.1"/>
    <property type="molecule type" value="Genomic_DNA"/>
</dbReference>
<evidence type="ECO:0000256" key="12">
    <source>
        <dbReference type="ARBA" id="ARBA00037877"/>
    </source>
</evidence>
<sequence>MAESTKEFTYEELSAHNTKKSLYISILGKVYDVSKFIDEHPGGEEVLLDVAGKDATEPFEGVGHSDEALAILETLLVGNMKPGETSPKKPPAQNYPTVIPQPQASSGIGSYALPIVAIVVYLAYRYLV</sequence>
<accession>A0A9N8VG59</accession>
<evidence type="ECO:0000256" key="8">
    <source>
        <dbReference type="ARBA" id="ARBA00022982"/>
    </source>
</evidence>
<evidence type="ECO:0000256" key="3">
    <source>
        <dbReference type="ARBA" id="ARBA00022617"/>
    </source>
</evidence>
<reference evidence="16" key="1">
    <citation type="submission" date="2021-06" db="EMBL/GenBank/DDBJ databases">
        <authorList>
            <person name="Kallberg Y."/>
            <person name="Tangrot J."/>
            <person name="Rosling A."/>
        </authorList>
    </citation>
    <scope>NUCLEOTIDE SEQUENCE</scope>
    <source>
        <strain evidence="16">BR232B</strain>
    </source>
</reference>
<evidence type="ECO:0000256" key="9">
    <source>
        <dbReference type="ARBA" id="ARBA00022989"/>
    </source>
</evidence>
<keyword evidence="9 14" id="KW-1133">Transmembrane helix</keyword>
<keyword evidence="11 14" id="KW-0472">Membrane</keyword>
<keyword evidence="6" id="KW-0256">Endoplasmic reticulum</keyword>
<evidence type="ECO:0000256" key="7">
    <source>
        <dbReference type="ARBA" id="ARBA00022848"/>
    </source>
</evidence>
<keyword evidence="3 14" id="KW-0349">Heme</keyword>
<dbReference type="GO" id="GO:0005789">
    <property type="term" value="C:endoplasmic reticulum membrane"/>
    <property type="evidence" value="ECO:0007669"/>
    <property type="project" value="UniProtKB-SubCell"/>
</dbReference>
<evidence type="ECO:0000256" key="14">
    <source>
        <dbReference type="RuleBase" id="RU362121"/>
    </source>
</evidence>
<feature type="transmembrane region" description="Helical" evidence="14">
    <location>
        <begin position="108"/>
        <end position="127"/>
    </location>
</feature>
<keyword evidence="2" id="KW-0813">Transport</keyword>
<dbReference type="FunFam" id="3.10.120.10:FF:000002">
    <property type="entry name" value="Cytochrome b5 type B"/>
    <property type="match status" value="1"/>
</dbReference>
<dbReference type="PRINTS" id="PR00363">
    <property type="entry name" value="CYTOCHROMEB5"/>
</dbReference>
<dbReference type="InterPro" id="IPR001199">
    <property type="entry name" value="Cyt_B5-like_heme/steroid-bd"/>
</dbReference>
<evidence type="ECO:0000256" key="4">
    <source>
        <dbReference type="ARBA" id="ARBA00022692"/>
    </source>
</evidence>
<dbReference type="InterPro" id="IPR050668">
    <property type="entry name" value="Cytochrome_b5"/>
</dbReference>
<proteinExistence type="inferred from homology"/>
<dbReference type="GO" id="GO:0020037">
    <property type="term" value="F:heme binding"/>
    <property type="evidence" value="ECO:0007669"/>
    <property type="project" value="UniProtKB-UniRule"/>
</dbReference>
<dbReference type="PANTHER" id="PTHR19359">
    <property type="entry name" value="CYTOCHROME B5"/>
    <property type="match status" value="1"/>
</dbReference>
<evidence type="ECO:0000256" key="10">
    <source>
        <dbReference type="ARBA" id="ARBA00023004"/>
    </source>
</evidence>
<evidence type="ECO:0000256" key="5">
    <source>
        <dbReference type="ARBA" id="ARBA00022723"/>
    </source>
</evidence>
<dbReference type="PANTHER" id="PTHR19359:SF150">
    <property type="entry name" value="CYTOCHROME B5"/>
    <property type="match status" value="1"/>
</dbReference>
<dbReference type="AlphaFoldDB" id="A0A9N8VG59"/>
<evidence type="ECO:0000313" key="16">
    <source>
        <dbReference type="EMBL" id="CAG8453969.1"/>
    </source>
</evidence>
<keyword evidence="10 14" id="KW-0408">Iron</keyword>
<evidence type="ECO:0000256" key="13">
    <source>
        <dbReference type="ARBA" id="ARBA00038168"/>
    </source>
</evidence>
<evidence type="ECO:0000313" key="17">
    <source>
        <dbReference type="Proteomes" id="UP000789739"/>
    </source>
</evidence>
<keyword evidence="4 14" id="KW-0812">Transmembrane</keyword>
<dbReference type="PROSITE" id="PS00191">
    <property type="entry name" value="CYTOCHROME_B5_1"/>
    <property type="match status" value="1"/>
</dbReference>
<evidence type="ECO:0000259" key="15">
    <source>
        <dbReference type="PROSITE" id="PS50255"/>
    </source>
</evidence>
<keyword evidence="7" id="KW-0492">Microsome</keyword>
<comment type="subcellular location">
    <subcellularLocation>
        <location evidence="1">Endoplasmic reticulum membrane</location>
        <topology evidence="1">Single-pass membrane protein</topology>
        <orientation evidence="1">Cytoplasmic side</orientation>
    </subcellularLocation>
    <subcellularLocation>
        <location evidence="12">Microsome membrane</location>
        <topology evidence="12">Single-pass membrane protein</topology>
        <orientation evidence="12">Cytoplasmic side</orientation>
    </subcellularLocation>
</comment>
<dbReference type="SUPFAM" id="SSF55856">
    <property type="entry name" value="Cytochrome b5-like heme/steroid binding domain"/>
    <property type="match status" value="1"/>
</dbReference>
<dbReference type="SMART" id="SM01117">
    <property type="entry name" value="Cyt-b5"/>
    <property type="match status" value="1"/>
</dbReference>
<gene>
    <name evidence="16" type="ORF">PBRASI_LOCUS197</name>
</gene>
<dbReference type="GO" id="GO:0016126">
    <property type="term" value="P:sterol biosynthetic process"/>
    <property type="evidence" value="ECO:0007669"/>
    <property type="project" value="TreeGrafter"/>
</dbReference>
<dbReference type="Gene3D" id="3.10.120.10">
    <property type="entry name" value="Cytochrome b5-like heme/steroid binding domain"/>
    <property type="match status" value="1"/>
</dbReference>
<dbReference type="PROSITE" id="PS50255">
    <property type="entry name" value="CYTOCHROME_B5_2"/>
    <property type="match status" value="1"/>
</dbReference>
<dbReference type="Proteomes" id="UP000789739">
    <property type="component" value="Unassembled WGS sequence"/>
</dbReference>
<organism evidence="16 17">
    <name type="scientific">Paraglomus brasilianum</name>
    <dbReference type="NCBI Taxonomy" id="144538"/>
    <lineage>
        <taxon>Eukaryota</taxon>
        <taxon>Fungi</taxon>
        <taxon>Fungi incertae sedis</taxon>
        <taxon>Mucoromycota</taxon>
        <taxon>Glomeromycotina</taxon>
        <taxon>Glomeromycetes</taxon>
        <taxon>Paraglomerales</taxon>
        <taxon>Paraglomeraceae</taxon>
        <taxon>Paraglomus</taxon>
    </lineage>
</organism>
<dbReference type="InterPro" id="IPR036400">
    <property type="entry name" value="Cyt_B5-like_heme/steroid_sf"/>
</dbReference>
<dbReference type="InterPro" id="IPR018506">
    <property type="entry name" value="Cyt_B5_heme-BS"/>
</dbReference>
<name>A0A9N8VG59_9GLOM</name>
<keyword evidence="8" id="KW-0249">Electron transport</keyword>
<evidence type="ECO:0000256" key="11">
    <source>
        <dbReference type="ARBA" id="ARBA00023136"/>
    </source>
</evidence>
<feature type="domain" description="Cytochrome b5 heme-binding" evidence="15">
    <location>
        <begin position="5"/>
        <end position="81"/>
    </location>
</feature>
<keyword evidence="17" id="KW-1185">Reference proteome</keyword>
<dbReference type="OrthoDB" id="260519at2759"/>
<evidence type="ECO:0000256" key="2">
    <source>
        <dbReference type="ARBA" id="ARBA00022448"/>
    </source>
</evidence>
<evidence type="ECO:0000256" key="1">
    <source>
        <dbReference type="ARBA" id="ARBA00004131"/>
    </source>
</evidence>
<protein>
    <submittedName>
        <fullName evidence="16">9757_t:CDS:1</fullName>
    </submittedName>
</protein>
<dbReference type="GO" id="GO:0046872">
    <property type="term" value="F:metal ion binding"/>
    <property type="evidence" value="ECO:0007669"/>
    <property type="project" value="UniProtKB-UniRule"/>
</dbReference>
<keyword evidence="5 14" id="KW-0479">Metal-binding</keyword>